<evidence type="ECO:0000256" key="1">
    <source>
        <dbReference type="SAM" id="MobiDB-lite"/>
    </source>
</evidence>
<proteinExistence type="predicted"/>
<feature type="region of interest" description="Disordered" evidence="1">
    <location>
        <begin position="180"/>
        <end position="211"/>
    </location>
</feature>
<organism evidence="2 3">
    <name type="scientific">Polyplosphaeria fusca</name>
    <dbReference type="NCBI Taxonomy" id="682080"/>
    <lineage>
        <taxon>Eukaryota</taxon>
        <taxon>Fungi</taxon>
        <taxon>Dikarya</taxon>
        <taxon>Ascomycota</taxon>
        <taxon>Pezizomycotina</taxon>
        <taxon>Dothideomycetes</taxon>
        <taxon>Pleosporomycetidae</taxon>
        <taxon>Pleosporales</taxon>
        <taxon>Tetraplosphaeriaceae</taxon>
        <taxon>Polyplosphaeria</taxon>
    </lineage>
</organism>
<name>A0A9P4UXP9_9PLEO</name>
<evidence type="ECO:0000313" key="3">
    <source>
        <dbReference type="Proteomes" id="UP000799444"/>
    </source>
</evidence>
<reference evidence="2" key="1">
    <citation type="journal article" date="2020" name="Stud. Mycol.">
        <title>101 Dothideomycetes genomes: a test case for predicting lifestyles and emergence of pathogens.</title>
        <authorList>
            <person name="Haridas S."/>
            <person name="Albert R."/>
            <person name="Binder M."/>
            <person name="Bloem J."/>
            <person name="Labutti K."/>
            <person name="Salamov A."/>
            <person name="Andreopoulos B."/>
            <person name="Baker S."/>
            <person name="Barry K."/>
            <person name="Bills G."/>
            <person name="Bluhm B."/>
            <person name="Cannon C."/>
            <person name="Castanera R."/>
            <person name="Culley D."/>
            <person name="Daum C."/>
            <person name="Ezra D."/>
            <person name="Gonzalez J."/>
            <person name="Henrissat B."/>
            <person name="Kuo A."/>
            <person name="Liang C."/>
            <person name="Lipzen A."/>
            <person name="Lutzoni F."/>
            <person name="Magnuson J."/>
            <person name="Mondo S."/>
            <person name="Nolan M."/>
            <person name="Ohm R."/>
            <person name="Pangilinan J."/>
            <person name="Park H.-J."/>
            <person name="Ramirez L."/>
            <person name="Alfaro M."/>
            <person name="Sun H."/>
            <person name="Tritt A."/>
            <person name="Yoshinaga Y."/>
            <person name="Zwiers L.-H."/>
            <person name="Turgeon B."/>
            <person name="Goodwin S."/>
            <person name="Spatafora J."/>
            <person name="Crous P."/>
            <person name="Grigoriev I."/>
        </authorList>
    </citation>
    <scope>NUCLEOTIDE SEQUENCE</scope>
    <source>
        <strain evidence="2">CBS 125425</strain>
    </source>
</reference>
<dbReference type="Proteomes" id="UP000799444">
    <property type="component" value="Unassembled WGS sequence"/>
</dbReference>
<feature type="compositionally biased region" description="Basic and acidic residues" evidence="1">
    <location>
        <begin position="182"/>
        <end position="196"/>
    </location>
</feature>
<evidence type="ECO:0000313" key="2">
    <source>
        <dbReference type="EMBL" id="KAF2732357.1"/>
    </source>
</evidence>
<accession>A0A9P4UXP9</accession>
<keyword evidence="3" id="KW-1185">Reference proteome</keyword>
<sequence length="227" mass="24798">MAARPKQSTRLPRLPRRHERSGLLAAMFDRPAGGIFLHSHIWLAPGNPVANHTSFPTSSQTVCEHSVAHHTPVSVSCQERRKRGTVLASIVCMYTVWSPTQRPPRTCPSSPPSPLCPPPSPPLVSSNTHHHAALSPMVYASTCARSPFESCLQRVNRTPCAAMGVPASRHVLLLERTGIAVDHPHRNSGEREERPKPTRNASISVPPTERPLPFSILSAAALARSRR</sequence>
<comment type="caution">
    <text evidence="2">The sequence shown here is derived from an EMBL/GenBank/DDBJ whole genome shotgun (WGS) entry which is preliminary data.</text>
</comment>
<gene>
    <name evidence="2" type="ORF">EJ04DRAFT_608414</name>
</gene>
<dbReference type="EMBL" id="ML996178">
    <property type="protein sequence ID" value="KAF2732357.1"/>
    <property type="molecule type" value="Genomic_DNA"/>
</dbReference>
<dbReference type="AlphaFoldDB" id="A0A9P4UXP9"/>
<protein>
    <submittedName>
        <fullName evidence="2">Uncharacterized protein</fullName>
    </submittedName>
</protein>